<comment type="similarity">
    <text evidence="1">Belongs to the PDCD5 family.</text>
</comment>
<proteinExistence type="inferred from homology"/>
<dbReference type="Pfam" id="PF01984">
    <property type="entry name" value="dsDNA_bind"/>
    <property type="match status" value="1"/>
</dbReference>
<keyword evidence="3" id="KW-1185">Reference proteome</keyword>
<gene>
    <name evidence="2" type="ORF">NEF87_001163</name>
</gene>
<sequence length="117" mass="13427">MSEDEELRKLREQRMIEMQQQQAQQAQQSQAAAQQNAMLQAQKQAILGKILSSEARARLANIRLARSDFAENLELQLIQAYQSGALGNQIPLPDEKLKALLIQLQQSQKRERKIKFK</sequence>
<accession>A0ABY6HMZ1</accession>
<name>A0ABY6HMZ1_9ARCH</name>
<protein>
    <submittedName>
        <fullName evidence="2">DNA-binding protein</fullName>
    </submittedName>
</protein>
<dbReference type="Proteomes" id="UP001208689">
    <property type="component" value="Chromosome"/>
</dbReference>
<dbReference type="SUPFAM" id="SSF46950">
    <property type="entry name" value="Double-stranded DNA-binding domain"/>
    <property type="match status" value="1"/>
</dbReference>
<keyword evidence="2" id="KW-0238">DNA-binding</keyword>
<dbReference type="InterPro" id="IPR036883">
    <property type="entry name" value="PDCD5-like_sf"/>
</dbReference>
<evidence type="ECO:0000313" key="2">
    <source>
        <dbReference type="EMBL" id="UYP44878.1"/>
    </source>
</evidence>
<dbReference type="Gene3D" id="1.10.8.140">
    <property type="entry name" value="PDCD5-like"/>
    <property type="match status" value="1"/>
</dbReference>
<dbReference type="PANTHER" id="PTHR10840:SF0">
    <property type="entry name" value="PROGRAMMED CELL DEATH PROTEIN 5"/>
    <property type="match status" value="1"/>
</dbReference>
<dbReference type="PANTHER" id="PTHR10840">
    <property type="entry name" value="PROGRAMMED CELL DEATH PROTEIN 5"/>
    <property type="match status" value="1"/>
</dbReference>
<evidence type="ECO:0000313" key="3">
    <source>
        <dbReference type="Proteomes" id="UP001208689"/>
    </source>
</evidence>
<reference evidence="2" key="1">
    <citation type="submission" date="2022-09" db="EMBL/GenBank/DDBJ databases">
        <title>Actin cytoskeleton and complex cell architecture in an #Asgard archaeon.</title>
        <authorList>
            <person name="Ponce Toledo R.I."/>
            <person name="Schleper C."/>
            <person name="Rodrigues Oliveira T."/>
            <person name="Wollweber F."/>
            <person name="Xu J."/>
            <person name="Rittmann S."/>
            <person name="Klingl A."/>
            <person name="Pilhofer M."/>
        </authorList>
    </citation>
    <scope>NUCLEOTIDE SEQUENCE</scope>
    <source>
        <strain evidence="2">B-35</strain>
    </source>
</reference>
<dbReference type="NCBIfam" id="NF003268">
    <property type="entry name" value="PRK04239.1"/>
    <property type="match status" value="1"/>
</dbReference>
<evidence type="ECO:0000256" key="1">
    <source>
        <dbReference type="ARBA" id="ARBA00010490"/>
    </source>
</evidence>
<organism evidence="2 3">
    <name type="scientific">Candidatus Lokiarchaeum ossiferum</name>
    <dbReference type="NCBI Taxonomy" id="2951803"/>
    <lineage>
        <taxon>Archaea</taxon>
        <taxon>Promethearchaeati</taxon>
        <taxon>Promethearchaeota</taxon>
        <taxon>Promethearchaeia</taxon>
        <taxon>Promethearchaeales</taxon>
        <taxon>Promethearchaeaceae</taxon>
        <taxon>Candidatus Lokiarchaeum</taxon>
    </lineage>
</organism>
<dbReference type="PIRSF" id="PIRSF015730">
    <property type="entry name" value="TFAR19"/>
    <property type="match status" value="1"/>
</dbReference>
<dbReference type="InterPro" id="IPR002836">
    <property type="entry name" value="PDCD5-like"/>
</dbReference>
<dbReference type="GO" id="GO:0003677">
    <property type="term" value="F:DNA binding"/>
    <property type="evidence" value="ECO:0007669"/>
    <property type="project" value="UniProtKB-KW"/>
</dbReference>
<dbReference type="EMBL" id="CP104013">
    <property type="protein sequence ID" value="UYP44878.1"/>
    <property type="molecule type" value="Genomic_DNA"/>
</dbReference>